<gene>
    <name evidence="1" type="ORF">C5F46_15275</name>
</gene>
<dbReference type="EMBL" id="PZKF01000067">
    <property type="protein sequence ID" value="PTE13893.1"/>
    <property type="molecule type" value="Genomic_DNA"/>
</dbReference>
<sequence>MRIVTIEGWPIAGRGDGAGLIIGAQIARLTMTPEPFGEPVMCRDGVPTIRASFPQDTGGRVREQTPDLWRLELLHGPDPDLTRIRQQLEGEQPRCRAEPVLFPLP</sequence>
<dbReference type="Proteomes" id="UP000241899">
    <property type="component" value="Unassembled WGS sequence"/>
</dbReference>
<keyword evidence="2" id="KW-1185">Reference proteome</keyword>
<protein>
    <submittedName>
        <fullName evidence="1">Uncharacterized protein</fullName>
    </submittedName>
</protein>
<organism evidence="1 2">
    <name type="scientific">Phaeovulum veldkampii DSM 11550</name>
    <dbReference type="NCBI Taxonomy" id="1185920"/>
    <lineage>
        <taxon>Bacteria</taxon>
        <taxon>Pseudomonadati</taxon>
        <taxon>Pseudomonadota</taxon>
        <taxon>Alphaproteobacteria</taxon>
        <taxon>Rhodobacterales</taxon>
        <taxon>Paracoccaceae</taxon>
        <taxon>Phaeovulum</taxon>
    </lineage>
</organism>
<name>A0A2T4J7P8_9RHOB</name>
<proteinExistence type="predicted"/>
<dbReference type="AlphaFoldDB" id="A0A2T4J7P8"/>
<accession>A0A2T4J7P8</accession>
<reference evidence="1 2" key="1">
    <citation type="submission" date="2018-03" db="EMBL/GenBank/DDBJ databases">
        <title>Rhodobacter veldkampii.</title>
        <authorList>
            <person name="Meyer T.E."/>
            <person name="Miller S."/>
            <person name="Lodha T."/>
            <person name="Gandham S."/>
            <person name="Chintalapati S."/>
            <person name="Chintalapati V.R."/>
        </authorList>
    </citation>
    <scope>NUCLEOTIDE SEQUENCE [LARGE SCALE GENOMIC DNA]</scope>
    <source>
        <strain evidence="1 2">DSM 11550</strain>
    </source>
</reference>
<evidence type="ECO:0000313" key="1">
    <source>
        <dbReference type="EMBL" id="PTE13893.1"/>
    </source>
</evidence>
<comment type="caution">
    <text evidence="1">The sequence shown here is derived from an EMBL/GenBank/DDBJ whole genome shotgun (WGS) entry which is preliminary data.</text>
</comment>
<evidence type="ECO:0000313" key="2">
    <source>
        <dbReference type="Proteomes" id="UP000241899"/>
    </source>
</evidence>